<sequence length="85" mass="9154">MGIGIRDLKNHLSRHIAEVVRNGTPITITDRGKPVARLAPLEGDSVLEKLIADGTVTRPHGPKRQVGEPLVIEGTVSDLVTGQRE</sequence>
<organism evidence="3 4">
    <name type="scientific">Arthrobacter hankyongi</name>
    <dbReference type="NCBI Taxonomy" id="2904801"/>
    <lineage>
        <taxon>Bacteria</taxon>
        <taxon>Bacillati</taxon>
        <taxon>Actinomycetota</taxon>
        <taxon>Actinomycetes</taxon>
        <taxon>Micrococcales</taxon>
        <taxon>Micrococcaceae</taxon>
        <taxon>Arthrobacter</taxon>
    </lineage>
</organism>
<dbReference type="PANTHER" id="PTHR35377">
    <property type="entry name" value="ANTITOXIN VAPB49-RELATED-RELATED"/>
    <property type="match status" value="1"/>
</dbReference>
<proteinExistence type="inferred from homology"/>
<accession>A0ABS9L379</accession>
<dbReference type="InterPro" id="IPR051416">
    <property type="entry name" value="phD-YefM_TA_antitoxins"/>
</dbReference>
<dbReference type="InterPro" id="IPR036165">
    <property type="entry name" value="YefM-like_sf"/>
</dbReference>
<dbReference type="NCBIfam" id="TIGR01552">
    <property type="entry name" value="phd_fam"/>
    <property type="match status" value="1"/>
</dbReference>
<dbReference type="InterPro" id="IPR006442">
    <property type="entry name" value="Antitoxin_Phd/YefM"/>
</dbReference>
<name>A0ABS9L379_9MICC</name>
<dbReference type="RefSeq" id="WP_237818207.1">
    <property type="nucleotide sequence ID" value="NZ_JAKLTQ010000002.1"/>
</dbReference>
<evidence type="ECO:0000256" key="2">
    <source>
        <dbReference type="RuleBase" id="RU362080"/>
    </source>
</evidence>
<comment type="similarity">
    <text evidence="1 2">Belongs to the phD/YefM antitoxin family.</text>
</comment>
<dbReference type="PANTHER" id="PTHR35377:SF5">
    <property type="entry name" value="ANTITOXIN VAPB46"/>
    <property type="match status" value="1"/>
</dbReference>
<comment type="caution">
    <text evidence="3">The sequence shown here is derived from an EMBL/GenBank/DDBJ whole genome shotgun (WGS) entry which is preliminary data.</text>
</comment>
<reference evidence="3" key="1">
    <citation type="submission" date="2022-01" db="EMBL/GenBank/DDBJ databases">
        <authorList>
            <person name="Jo J.-H."/>
            <person name="Im W.-T."/>
        </authorList>
    </citation>
    <scope>NUCLEOTIDE SEQUENCE</scope>
    <source>
        <strain evidence="3">I2-34</strain>
    </source>
</reference>
<evidence type="ECO:0000313" key="4">
    <source>
        <dbReference type="Proteomes" id="UP001165368"/>
    </source>
</evidence>
<comment type="function">
    <text evidence="2">Antitoxin component of a type II toxin-antitoxin (TA) system.</text>
</comment>
<dbReference type="SUPFAM" id="SSF143120">
    <property type="entry name" value="YefM-like"/>
    <property type="match status" value="1"/>
</dbReference>
<dbReference type="Pfam" id="PF02604">
    <property type="entry name" value="PhdYeFM_antitox"/>
    <property type="match status" value="1"/>
</dbReference>
<gene>
    <name evidence="3" type="ORF">LVY72_04125</name>
</gene>
<evidence type="ECO:0000256" key="1">
    <source>
        <dbReference type="ARBA" id="ARBA00009981"/>
    </source>
</evidence>
<keyword evidence="4" id="KW-1185">Reference proteome</keyword>
<evidence type="ECO:0000313" key="3">
    <source>
        <dbReference type="EMBL" id="MCG2621100.1"/>
    </source>
</evidence>
<protein>
    <recommendedName>
        <fullName evidence="2">Antitoxin</fullName>
    </recommendedName>
</protein>
<dbReference type="EMBL" id="JAKLTQ010000002">
    <property type="protein sequence ID" value="MCG2621100.1"/>
    <property type="molecule type" value="Genomic_DNA"/>
</dbReference>
<dbReference type="Proteomes" id="UP001165368">
    <property type="component" value="Unassembled WGS sequence"/>
</dbReference>
<dbReference type="Gene3D" id="3.40.1620.10">
    <property type="entry name" value="YefM-like domain"/>
    <property type="match status" value="1"/>
</dbReference>